<dbReference type="Proteomes" id="UP001597387">
    <property type="component" value="Unassembled WGS sequence"/>
</dbReference>
<comment type="catalytic activity">
    <reaction evidence="7">
        <text>D-glycero-beta-D-manno-heptose 1-phosphate + ATP + H(+) = ADP-D-glycero-beta-D-manno-heptose + diphosphate</text>
        <dbReference type="Rhea" id="RHEA:27465"/>
        <dbReference type="ChEBI" id="CHEBI:15378"/>
        <dbReference type="ChEBI" id="CHEBI:30616"/>
        <dbReference type="ChEBI" id="CHEBI:33019"/>
        <dbReference type="ChEBI" id="CHEBI:59967"/>
        <dbReference type="ChEBI" id="CHEBI:61593"/>
        <dbReference type="EC" id="2.7.7.70"/>
    </reaction>
</comment>
<dbReference type="Pfam" id="PF01467">
    <property type="entry name" value="CTP_transf_like"/>
    <property type="match status" value="1"/>
</dbReference>
<evidence type="ECO:0000313" key="9">
    <source>
        <dbReference type="EMBL" id="MFD2161404.1"/>
    </source>
</evidence>
<evidence type="ECO:0000256" key="4">
    <source>
        <dbReference type="ARBA" id="ARBA00022741"/>
    </source>
</evidence>
<dbReference type="PANTHER" id="PTHR43793:SF2">
    <property type="entry name" value="BIFUNCTIONAL PROTEIN HLDE"/>
    <property type="match status" value="1"/>
</dbReference>
<dbReference type="NCBIfam" id="TIGR02199">
    <property type="entry name" value="rfaE_dom_II"/>
    <property type="match status" value="1"/>
</dbReference>
<dbReference type="GO" id="GO:0016779">
    <property type="term" value="F:nucleotidyltransferase activity"/>
    <property type="evidence" value="ECO:0007669"/>
    <property type="project" value="UniProtKB-KW"/>
</dbReference>
<evidence type="ECO:0000256" key="5">
    <source>
        <dbReference type="ARBA" id="ARBA00022840"/>
    </source>
</evidence>
<evidence type="ECO:0000256" key="1">
    <source>
        <dbReference type="ARBA" id="ARBA00012519"/>
    </source>
</evidence>
<keyword evidence="5" id="KW-0067">ATP-binding</keyword>
<dbReference type="EC" id="2.7.7.70" evidence="1"/>
<dbReference type="InterPro" id="IPR014729">
    <property type="entry name" value="Rossmann-like_a/b/a_fold"/>
</dbReference>
<proteinExistence type="predicted"/>
<evidence type="ECO:0000259" key="8">
    <source>
        <dbReference type="Pfam" id="PF01467"/>
    </source>
</evidence>
<evidence type="ECO:0000256" key="7">
    <source>
        <dbReference type="ARBA" id="ARBA00047428"/>
    </source>
</evidence>
<dbReference type="InterPro" id="IPR050385">
    <property type="entry name" value="Archaeal_FAD_synthase"/>
</dbReference>
<evidence type="ECO:0000256" key="3">
    <source>
        <dbReference type="ARBA" id="ARBA00022695"/>
    </source>
</evidence>
<dbReference type="RefSeq" id="WP_255899385.1">
    <property type="nucleotide sequence ID" value="NZ_JAFMZO010000001.1"/>
</dbReference>
<comment type="caution">
    <text evidence="9">The sequence shown here is derived from an EMBL/GenBank/DDBJ whole genome shotgun (WGS) entry which is preliminary data.</text>
</comment>
<name>A0ABW4ZHB1_9SPHI</name>
<reference evidence="10" key="1">
    <citation type="journal article" date="2019" name="Int. J. Syst. Evol. Microbiol.">
        <title>The Global Catalogue of Microorganisms (GCM) 10K type strain sequencing project: providing services to taxonomists for standard genome sequencing and annotation.</title>
        <authorList>
            <consortium name="The Broad Institute Genomics Platform"/>
            <consortium name="The Broad Institute Genome Sequencing Center for Infectious Disease"/>
            <person name="Wu L."/>
            <person name="Ma J."/>
        </authorList>
    </citation>
    <scope>NUCLEOTIDE SEQUENCE [LARGE SCALE GENOMIC DNA]</scope>
    <source>
        <strain evidence="10">KCTC 42217</strain>
    </source>
</reference>
<dbReference type="InterPro" id="IPR011914">
    <property type="entry name" value="RfaE_dom_II"/>
</dbReference>
<organism evidence="9 10">
    <name type="scientific">Paradesertivirga mongoliensis</name>
    <dbReference type="NCBI Taxonomy" id="2100740"/>
    <lineage>
        <taxon>Bacteria</taxon>
        <taxon>Pseudomonadati</taxon>
        <taxon>Bacteroidota</taxon>
        <taxon>Sphingobacteriia</taxon>
        <taxon>Sphingobacteriales</taxon>
        <taxon>Sphingobacteriaceae</taxon>
        <taxon>Paradesertivirga</taxon>
    </lineage>
</organism>
<gene>
    <name evidence="9" type="primary">rfaE2</name>
    <name evidence="9" type="ORF">ACFSJU_03315</name>
</gene>
<keyword evidence="2" id="KW-0808">Transferase</keyword>
<feature type="domain" description="Cytidyltransferase-like" evidence="8">
    <location>
        <begin position="33"/>
        <end position="127"/>
    </location>
</feature>
<keyword evidence="3 9" id="KW-0548">Nucleotidyltransferase</keyword>
<dbReference type="NCBIfam" id="TIGR00125">
    <property type="entry name" value="cyt_tran_rel"/>
    <property type="match status" value="1"/>
</dbReference>
<protein>
    <recommendedName>
        <fullName evidence="1">D-glycero-beta-D-manno-heptose 1-phosphate adenylyltransferase</fullName>
        <ecNumber evidence="1">2.7.7.70</ecNumber>
    </recommendedName>
</protein>
<keyword evidence="4" id="KW-0547">Nucleotide-binding</keyword>
<evidence type="ECO:0000256" key="2">
    <source>
        <dbReference type="ARBA" id="ARBA00022679"/>
    </source>
</evidence>
<dbReference type="InterPro" id="IPR004821">
    <property type="entry name" value="Cyt_trans-like"/>
</dbReference>
<sequence length="164" mass="18131">MDNLTLIENKILTLDKLFPLLSIWKFQDKKTVFTNGCFDLLHRGHVDYLAKASDLGHKLIIGLNSDSSTSSIKGPHRPITDQTSRAQLLASFFFVDAVVLFNEETPYELIKAIKPDVLVKGADYTIDKIVGADLVTANGGEVKTIDYIAGYSTSAIEQKIRNSV</sequence>
<keyword evidence="6" id="KW-0119">Carbohydrate metabolism</keyword>
<dbReference type="EMBL" id="JBHUHZ010000001">
    <property type="protein sequence ID" value="MFD2161404.1"/>
    <property type="molecule type" value="Genomic_DNA"/>
</dbReference>
<dbReference type="SUPFAM" id="SSF52374">
    <property type="entry name" value="Nucleotidylyl transferase"/>
    <property type="match status" value="1"/>
</dbReference>
<dbReference type="Gene3D" id="3.40.50.620">
    <property type="entry name" value="HUPs"/>
    <property type="match status" value="1"/>
</dbReference>
<evidence type="ECO:0000313" key="10">
    <source>
        <dbReference type="Proteomes" id="UP001597387"/>
    </source>
</evidence>
<dbReference type="PANTHER" id="PTHR43793">
    <property type="entry name" value="FAD SYNTHASE"/>
    <property type="match status" value="1"/>
</dbReference>
<accession>A0ABW4ZHB1</accession>
<keyword evidence="10" id="KW-1185">Reference proteome</keyword>
<evidence type="ECO:0000256" key="6">
    <source>
        <dbReference type="ARBA" id="ARBA00023277"/>
    </source>
</evidence>